<feature type="chain" id="PRO_5004728897" description="Pectate lyase superfamily protein domain-containing protein" evidence="11">
    <location>
        <begin position="27"/>
        <end position="805"/>
    </location>
</feature>
<protein>
    <recommendedName>
        <fullName evidence="14">Pectate lyase superfamily protein domain-containing protein</fullName>
    </recommendedName>
</protein>
<keyword evidence="4" id="KW-0964">Secreted</keyword>
<name>V4RY80_CITCL</name>
<evidence type="ECO:0000256" key="8">
    <source>
        <dbReference type="PROSITE-ProRule" id="PRU10052"/>
    </source>
</evidence>
<evidence type="ECO:0000256" key="4">
    <source>
        <dbReference type="ARBA" id="ARBA00022525"/>
    </source>
</evidence>
<proteinExistence type="inferred from homology"/>
<keyword evidence="3" id="KW-0134">Cell wall</keyword>
<dbReference type="InterPro" id="IPR000743">
    <property type="entry name" value="Glyco_hydro_28"/>
</dbReference>
<keyword evidence="7" id="KW-0961">Cell wall biogenesis/degradation</keyword>
<feature type="region of interest" description="Disordered" evidence="10">
    <location>
        <begin position="389"/>
        <end position="447"/>
    </location>
</feature>
<evidence type="ECO:0000313" key="12">
    <source>
        <dbReference type="EMBL" id="ESR32742.1"/>
    </source>
</evidence>
<dbReference type="InterPro" id="IPR011050">
    <property type="entry name" value="Pectin_lyase_fold/virulence"/>
</dbReference>
<evidence type="ECO:0000256" key="2">
    <source>
        <dbReference type="ARBA" id="ARBA00008834"/>
    </source>
</evidence>
<dbReference type="Pfam" id="PF00295">
    <property type="entry name" value="Glyco_hydro_28"/>
    <property type="match status" value="2"/>
</dbReference>
<evidence type="ECO:0000256" key="6">
    <source>
        <dbReference type="ARBA" id="ARBA00023295"/>
    </source>
</evidence>
<keyword evidence="6 9" id="KW-0326">Glycosidase</keyword>
<dbReference type="eggNOG" id="ENOG502QV2R">
    <property type="taxonomic scope" value="Eukaryota"/>
</dbReference>
<comment type="similarity">
    <text evidence="2 9">Belongs to the glycosyl hydrolase 28 family.</text>
</comment>
<dbReference type="FunFam" id="2.160.20.10:FF:000004">
    <property type="entry name" value="Pectin lyase-like superfamily protein"/>
    <property type="match status" value="1"/>
</dbReference>
<feature type="active site" evidence="8">
    <location>
        <position position="286"/>
    </location>
</feature>
<dbReference type="PROSITE" id="PS51257">
    <property type="entry name" value="PROKAR_LIPOPROTEIN"/>
    <property type="match status" value="1"/>
</dbReference>
<dbReference type="AlphaFoldDB" id="V4RY80"/>
<dbReference type="SMART" id="SM00710">
    <property type="entry name" value="PbH1"/>
    <property type="match status" value="9"/>
</dbReference>
<evidence type="ECO:0000256" key="1">
    <source>
        <dbReference type="ARBA" id="ARBA00004191"/>
    </source>
</evidence>
<evidence type="ECO:0000256" key="3">
    <source>
        <dbReference type="ARBA" id="ARBA00022512"/>
    </source>
</evidence>
<dbReference type="InterPro" id="IPR012334">
    <property type="entry name" value="Pectin_lyas_fold"/>
</dbReference>
<keyword evidence="13" id="KW-1185">Reference proteome</keyword>
<keyword evidence="5 9" id="KW-0378">Hydrolase</keyword>
<dbReference type="STRING" id="85681.V4RY80"/>
<dbReference type="GO" id="GO:0005975">
    <property type="term" value="P:carbohydrate metabolic process"/>
    <property type="evidence" value="ECO:0007669"/>
    <property type="project" value="InterPro"/>
</dbReference>
<evidence type="ECO:0000256" key="10">
    <source>
        <dbReference type="SAM" id="MobiDB-lite"/>
    </source>
</evidence>
<sequence length="805" mass="85542">MAIAKRACTSIAAISLLLCYSAVVSCEVTTGEATGEFNVSAANARANAINRGILDPTAKVFNVLQFGAKPGDKEDRHNIDSNHMAFVKAFEAACHHEGKARLVIPRGTFVLGPVTFMGPCNNTPLIVQIQGTIKAITDISEFPGQGEEWVNFQNINGLVVTGSGTFDGQGASCWKYRDTKNDNNVPGQRLPANIQFVEVSNAIVRGITSVNSKGFHYFITGCKNIRLYHLNIIAPDESPNTDGIHISQSDVVKIAKSYIGTGDDCVGMIRGSSNVSVKKVTCGPGHGISVGSLGKYDNEADVKGIIVKDCTLVGTQNGLRIKTYEGKSESRASSMIFQDIVMKDVKHPIIIDQFYGGKDKKMVALGMSSSVACLSFLYITSVLSASWQPTPAPKPNSPVSSPNPEAKSPDPSPATADSPETQLPPTAEGLFDVTDYGAEPDGETETSSPFLEAWNAACSHNGDSTFYIPEGTFLLGPVSITGPCHNNQPPKIVIKGTLMAPPNLSAFPDTNWIVFQDLHGINISGGNGEVPNIDAQGEVEAWKRNSCSKSEKCNKLITSLRFNNVSHGTISNIAVSNSKGFHVAFLDCDNINVYNVSISSPGDSPNTDGIHVGMSTNINITSSNIGAGDDCISIGPGSSNISVADVKCGPGHGISIGSLGKYTDEEDVVGINVRNCTITGTQNGVRVKTWPGAPASRASNLMFTDIVMINVSNPIIIDQEYCPSNSCKSTSEPSLVELSNIHFKNISGTYNTESGVTLICSSGVPCENIHLIDINLNPTEPETPREGRFNVKGVVNGLEILNSSF</sequence>
<dbReference type="PROSITE" id="PS00502">
    <property type="entry name" value="POLYGALACTURONASE"/>
    <property type="match status" value="2"/>
</dbReference>
<keyword evidence="11" id="KW-0732">Signal</keyword>
<dbReference type="InterPro" id="IPR006626">
    <property type="entry name" value="PbH1"/>
</dbReference>
<gene>
    <name evidence="12" type="ORF">CICLE_v10004345mg</name>
</gene>
<dbReference type="PANTHER" id="PTHR31375">
    <property type="match status" value="1"/>
</dbReference>
<reference evidence="12 13" key="1">
    <citation type="submission" date="2013-10" db="EMBL/GenBank/DDBJ databases">
        <authorList>
            <consortium name="International Citrus Genome Consortium"/>
            <person name="Jenkins J."/>
            <person name="Schmutz J."/>
            <person name="Prochnik S."/>
            <person name="Rokhsar D."/>
            <person name="Gmitter F."/>
            <person name="Ollitrault P."/>
            <person name="Machado M."/>
            <person name="Talon M."/>
            <person name="Wincker P."/>
            <person name="Jaillon O."/>
            <person name="Morgante M."/>
        </authorList>
    </citation>
    <scope>NUCLEOTIDE SEQUENCE</scope>
    <source>
        <strain evidence="13">cv. Clemenules</strain>
    </source>
</reference>
<dbReference type="KEGG" id="cic:CICLE_v10004345mg"/>
<dbReference type="Gramene" id="ESR32742">
    <property type="protein sequence ID" value="ESR32742"/>
    <property type="gene ID" value="CICLE_v10004345mg"/>
</dbReference>
<feature type="signal peptide" evidence="11">
    <location>
        <begin position="1"/>
        <end position="26"/>
    </location>
</feature>
<evidence type="ECO:0000313" key="13">
    <source>
        <dbReference type="Proteomes" id="UP000030687"/>
    </source>
</evidence>
<evidence type="ECO:0000256" key="11">
    <source>
        <dbReference type="SAM" id="SignalP"/>
    </source>
</evidence>
<comment type="subcellular location">
    <subcellularLocation>
        <location evidence="1">Secreted</location>
        <location evidence="1">Cell wall</location>
    </subcellularLocation>
</comment>
<dbReference type="SUPFAM" id="SSF51126">
    <property type="entry name" value="Pectin lyase-like"/>
    <property type="match status" value="2"/>
</dbReference>
<feature type="active site" evidence="8">
    <location>
        <position position="652"/>
    </location>
</feature>
<evidence type="ECO:0000256" key="5">
    <source>
        <dbReference type="ARBA" id="ARBA00022801"/>
    </source>
</evidence>
<dbReference type="EMBL" id="KI537036">
    <property type="protein sequence ID" value="ESR32742.1"/>
    <property type="molecule type" value="Genomic_DNA"/>
</dbReference>
<dbReference type="GO" id="GO:0071555">
    <property type="term" value="P:cell wall organization"/>
    <property type="evidence" value="ECO:0007669"/>
    <property type="project" value="UniProtKB-KW"/>
</dbReference>
<evidence type="ECO:0000256" key="9">
    <source>
        <dbReference type="RuleBase" id="RU361169"/>
    </source>
</evidence>
<dbReference type="Proteomes" id="UP000030687">
    <property type="component" value="Unassembled WGS sequence"/>
</dbReference>
<evidence type="ECO:0000256" key="7">
    <source>
        <dbReference type="ARBA" id="ARBA00023316"/>
    </source>
</evidence>
<dbReference type="Gene3D" id="2.160.20.10">
    <property type="entry name" value="Single-stranded right-handed beta-helix, Pectin lyase-like"/>
    <property type="match status" value="2"/>
</dbReference>
<dbReference type="InParanoid" id="V4RY80"/>
<dbReference type="GO" id="GO:0004650">
    <property type="term" value="F:polygalacturonase activity"/>
    <property type="evidence" value="ECO:0007669"/>
    <property type="project" value="InterPro"/>
</dbReference>
<accession>V4RY80</accession>
<organism evidence="12 13">
    <name type="scientific">Citrus clementina</name>
    <name type="common">Clementine</name>
    <name type="synonym">Citrus deliciosa x Citrus sinensis</name>
    <dbReference type="NCBI Taxonomy" id="85681"/>
    <lineage>
        <taxon>Eukaryota</taxon>
        <taxon>Viridiplantae</taxon>
        <taxon>Streptophyta</taxon>
        <taxon>Embryophyta</taxon>
        <taxon>Tracheophyta</taxon>
        <taxon>Spermatophyta</taxon>
        <taxon>Magnoliopsida</taxon>
        <taxon>eudicotyledons</taxon>
        <taxon>Gunneridae</taxon>
        <taxon>Pentapetalae</taxon>
        <taxon>rosids</taxon>
        <taxon>malvids</taxon>
        <taxon>Sapindales</taxon>
        <taxon>Rutaceae</taxon>
        <taxon>Aurantioideae</taxon>
        <taxon>Citrus</taxon>
    </lineage>
</organism>
<dbReference type="OMA" id="WINITNV"/>
<evidence type="ECO:0008006" key="14">
    <source>
        <dbReference type="Google" id="ProtNLM"/>
    </source>
</evidence>